<feature type="region of interest" description="Disordered" evidence="1">
    <location>
        <begin position="1"/>
        <end position="20"/>
    </location>
</feature>
<evidence type="ECO:0000313" key="3">
    <source>
        <dbReference type="Proteomes" id="UP001604336"/>
    </source>
</evidence>
<sequence length="101" mass="11628">MADVMSYRGDGAGDPPHQPPHRLNLACESVLPPRQSDGVSFNALTLRRFDRLTERGHFLSIVERTMQLIKNNAKYFTRLVENQVRFTEPPCYPSWIEVPDE</sequence>
<protein>
    <submittedName>
        <fullName evidence="2">Uncharacterized protein</fullName>
    </submittedName>
</protein>
<name>A0ABD1Q4U5_9LAMI</name>
<comment type="caution">
    <text evidence="2">The sequence shown here is derived from an EMBL/GenBank/DDBJ whole genome shotgun (WGS) entry which is preliminary data.</text>
</comment>
<gene>
    <name evidence="2" type="ORF">Adt_39348</name>
</gene>
<accession>A0ABD1Q4U5</accession>
<proteinExistence type="predicted"/>
<evidence type="ECO:0000256" key="1">
    <source>
        <dbReference type="SAM" id="MobiDB-lite"/>
    </source>
</evidence>
<dbReference type="EMBL" id="JBFOLK010000012">
    <property type="protein sequence ID" value="KAL2471212.1"/>
    <property type="molecule type" value="Genomic_DNA"/>
</dbReference>
<reference evidence="3" key="1">
    <citation type="submission" date="2024-07" db="EMBL/GenBank/DDBJ databases">
        <title>Two chromosome-level genome assemblies of Korean endemic species Abeliophyllum distichum and Forsythia ovata (Oleaceae).</title>
        <authorList>
            <person name="Jang H."/>
        </authorList>
    </citation>
    <scope>NUCLEOTIDE SEQUENCE [LARGE SCALE GENOMIC DNA]</scope>
</reference>
<evidence type="ECO:0000313" key="2">
    <source>
        <dbReference type="EMBL" id="KAL2471212.1"/>
    </source>
</evidence>
<dbReference type="Proteomes" id="UP001604336">
    <property type="component" value="Unassembled WGS sequence"/>
</dbReference>
<organism evidence="2 3">
    <name type="scientific">Abeliophyllum distichum</name>
    <dbReference type="NCBI Taxonomy" id="126358"/>
    <lineage>
        <taxon>Eukaryota</taxon>
        <taxon>Viridiplantae</taxon>
        <taxon>Streptophyta</taxon>
        <taxon>Embryophyta</taxon>
        <taxon>Tracheophyta</taxon>
        <taxon>Spermatophyta</taxon>
        <taxon>Magnoliopsida</taxon>
        <taxon>eudicotyledons</taxon>
        <taxon>Gunneridae</taxon>
        <taxon>Pentapetalae</taxon>
        <taxon>asterids</taxon>
        <taxon>lamiids</taxon>
        <taxon>Lamiales</taxon>
        <taxon>Oleaceae</taxon>
        <taxon>Forsythieae</taxon>
        <taxon>Abeliophyllum</taxon>
    </lineage>
</organism>
<dbReference type="AlphaFoldDB" id="A0ABD1Q4U5"/>
<keyword evidence="3" id="KW-1185">Reference proteome</keyword>